<dbReference type="RefSeq" id="WP_252621217.1">
    <property type="nucleotide sequence ID" value="NZ_CP099490.1"/>
</dbReference>
<dbReference type="InterPro" id="IPR036465">
    <property type="entry name" value="vWFA_dom_sf"/>
</dbReference>
<evidence type="ECO:0000259" key="2">
    <source>
        <dbReference type="PROSITE" id="PS50234"/>
    </source>
</evidence>
<gene>
    <name evidence="3" type="ORF">NF557_00835</name>
</gene>
<dbReference type="Proteomes" id="UP001056535">
    <property type="component" value="Chromosome"/>
</dbReference>
<dbReference type="Gene3D" id="3.40.50.410">
    <property type="entry name" value="von Willebrand factor, type A domain"/>
    <property type="match status" value="1"/>
</dbReference>
<dbReference type="Pfam" id="PF00092">
    <property type="entry name" value="VWA"/>
    <property type="match status" value="1"/>
</dbReference>
<evidence type="ECO:0000313" key="3">
    <source>
        <dbReference type="EMBL" id="USQ76513.1"/>
    </source>
</evidence>
<proteinExistence type="predicted"/>
<feature type="region of interest" description="Disordered" evidence="1">
    <location>
        <begin position="41"/>
        <end position="76"/>
    </location>
</feature>
<accession>A0ABY4YI91</accession>
<dbReference type="SMART" id="SM00327">
    <property type="entry name" value="VWA"/>
    <property type="match status" value="1"/>
</dbReference>
<dbReference type="PROSITE" id="PS50234">
    <property type="entry name" value="VWFA"/>
    <property type="match status" value="1"/>
</dbReference>
<reference evidence="3" key="1">
    <citation type="submission" date="2022-06" db="EMBL/GenBank/DDBJ databases">
        <title>Ornithinimicrobium JY.X270.</title>
        <authorList>
            <person name="Huang Y."/>
        </authorList>
    </citation>
    <scope>NUCLEOTIDE SEQUENCE</scope>
    <source>
        <strain evidence="3">JY.X270</strain>
    </source>
</reference>
<dbReference type="SUPFAM" id="SSF53300">
    <property type="entry name" value="vWA-like"/>
    <property type="match status" value="1"/>
</dbReference>
<protein>
    <submittedName>
        <fullName evidence="3">Substrate-binding and VWA domain-containing protein</fullName>
    </submittedName>
</protein>
<organism evidence="3 4">
    <name type="scientific">Ornithinimicrobium cryptoxanthini</name>
    <dbReference type="NCBI Taxonomy" id="2934161"/>
    <lineage>
        <taxon>Bacteria</taxon>
        <taxon>Bacillati</taxon>
        <taxon>Actinomycetota</taxon>
        <taxon>Actinomycetes</taxon>
        <taxon>Micrococcales</taxon>
        <taxon>Ornithinimicrobiaceae</taxon>
        <taxon>Ornithinimicrobium</taxon>
    </lineage>
</organism>
<dbReference type="InterPro" id="IPR002035">
    <property type="entry name" value="VWF_A"/>
</dbReference>
<keyword evidence="4" id="KW-1185">Reference proteome</keyword>
<dbReference type="SUPFAM" id="SSF53850">
    <property type="entry name" value="Periplasmic binding protein-like II"/>
    <property type="match status" value="1"/>
</dbReference>
<dbReference type="EMBL" id="CP099490">
    <property type="protein sequence ID" value="USQ76513.1"/>
    <property type="molecule type" value="Genomic_DNA"/>
</dbReference>
<dbReference type="Pfam" id="PF13531">
    <property type="entry name" value="SBP_bac_11"/>
    <property type="match status" value="1"/>
</dbReference>
<evidence type="ECO:0000256" key="1">
    <source>
        <dbReference type="SAM" id="MobiDB-lite"/>
    </source>
</evidence>
<sequence>MSRHRSESQTSLKRPLAILLALAVAAMAIFGITRALGGDADTADPTPSAAPGDDDAQTATADPTSTEDAADETAAPECEEDYAVTVLASPDIEPVITQIADGLACTTVTVEAQPSLEVAALMAGGEAPEAQVWIPSSPAFAAALADAGVSVEVGPVVATSPVVLAAERSVFEESTANLAEEPTWADLVTAELPLVVGDPQQDPATMATLLSAHVGLGDSDAARALTSSLMVKLAQNAVADPLAAVQGGGPIFAPTTASQVVASTGSDHELVGLTPRGGAGLLSYPYVVLPGAAEAPGVAELREALLAPEAAAVFEAGGLAAGDGAATTPDAEAVQALIQEWTTLQPPSRLLAVIDVSGSMDEKAGEASRIQITSQAAERGLGLFPDDSAVGLWVFSTNRGPDDEDFVEVLPVRQLTTDVDGKTQRELLQEASSSMDEDMTTGDTGLHDTILAAYLHMQGDWQDGFVSSIVLLTDGVNDDSTGGLSEDELIAELGDLADPERPVRLILIGMGPDVDSSALERVAQAAGGVAYTAEDPRDIGQVFVQAIAARQG</sequence>
<name>A0ABY4YI91_9MICO</name>
<feature type="domain" description="VWFA" evidence="2">
    <location>
        <begin position="349"/>
        <end position="547"/>
    </location>
</feature>
<evidence type="ECO:0000313" key="4">
    <source>
        <dbReference type="Proteomes" id="UP001056535"/>
    </source>
</evidence>